<dbReference type="PANTHER" id="PTHR23138:SF142">
    <property type="entry name" value="RAN-BINDING PROTEIN 3B-RELATED"/>
    <property type="match status" value="1"/>
</dbReference>
<comment type="caution">
    <text evidence="5">The sequence shown here is derived from an EMBL/GenBank/DDBJ whole genome shotgun (WGS) entry which is preliminary data.</text>
</comment>
<gene>
    <name evidence="5" type="ORF">K450DRAFT_258709</name>
</gene>
<evidence type="ECO:0000256" key="1">
    <source>
        <dbReference type="ARBA" id="ARBA00004123"/>
    </source>
</evidence>
<dbReference type="GO" id="GO:0005634">
    <property type="term" value="C:nucleus"/>
    <property type="evidence" value="ECO:0007669"/>
    <property type="project" value="UniProtKB-SubCell"/>
</dbReference>
<evidence type="ECO:0000256" key="2">
    <source>
        <dbReference type="ARBA" id="ARBA00023242"/>
    </source>
</evidence>
<dbReference type="CDD" id="cd13180">
    <property type="entry name" value="RanBD_RanBP3"/>
    <property type="match status" value="1"/>
</dbReference>
<dbReference type="InterPro" id="IPR000156">
    <property type="entry name" value="Ran_bind_dom"/>
</dbReference>
<evidence type="ECO:0000259" key="4">
    <source>
        <dbReference type="PROSITE" id="PS50196"/>
    </source>
</evidence>
<name>A0AAD5HBD1_UMBRA</name>
<dbReference type="PANTHER" id="PTHR23138">
    <property type="entry name" value="RAN BINDING PROTEIN"/>
    <property type="match status" value="1"/>
</dbReference>
<feature type="region of interest" description="Disordered" evidence="3">
    <location>
        <begin position="39"/>
        <end position="72"/>
    </location>
</feature>
<proteinExistence type="predicted"/>
<comment type="subcellular location">
    <subcellularLocation>
        <location evidence="1">Nucleus</location>
    </subcellularLocation>
</comment>
<feature type="compositionally biased region" description="Basic and acidic residues" evidence="3">
    <location>
        <begin position="136"/>
        <end position="148"/>
    </location>
</feature>
<protein>
    <recommendedName>
        <fullName evidence="4">RanBD1 domain-containing protein</fullName>
    </recommendedName>
</protein>
<dbReference type="AlphaFoldDB" id="A0AAD5HBD1"/>
<dbReference type="PROSITE" id="PS50196">
    <property type="entry name" value="RANBD1"/>
    <property type="match status" value="1"/>
</dbReference>
<dbReference type="EMBL" id="MU620963">
    <property type="protein sequence ID" value="KAI8576063.1"/>
    <property type="molecule type" value="Genomic_DNA"/>
</dbReference>
<keyword evidence="2" id="KW-0539">Nucleus</keyword>
<reference evidence="5" key="2">
    <citation type="journal article" date="2022" name="Proc. Natl. Acad. Sci. U.S.A.">
        <title>Diploid-dominant life cycles characterize the early evolution of Fungi.</title>
        <authorList>
            <person name="Amses K.R."/>
            <person name="Simmons D.R."/>
            <person name="Longcore J.E."/>
            <person name="Mondo S.J."/>
            <person name="Seto K."/>
            <person name="Jeronimo G.H."/>
            <person name="Bonds A.E."/>
            <person name="Quandt C.A."/>
            <person name="Davis W.J."/>
            <person name="Chang Y."/>
            <person name="Federici B.A."/>
            <person name="Kuo A."/>
            <person name="LaButti K."/>
            <person name="Pangilinan J."/>
            <person name="Andreopoulos W."/>
            <person name="Tritt A."/>
            <person name="Riley R."/>
            <person name="Hundley H."/>
            <person name="Johnson J."/>
            <person name="Lipzen A."/>
            <person name="Barry K."/>
            <person name="Lang B.F."/>
            <person name="Cuomo C.A."/>
            <person name="Buchler N.E."/>
            <person name="Grigoriev I.V."/>
            <person name="Spatafora J.W."/>
            <person name="Stajich J.E."/>
            <person name="James T.Y."/>
        </authorList>
    </citation>
    <scope>NUCLEOTIDE SEQUENCE</scope>
    <source>
        <strain evidence="5">AG</strain>
    </source>
</reference>
<dbReference type="SUPFAM" id="SSF50729">
    <property type="entry name" value="PH domain-like"/>
    <property type="match status" value="1"/>
</dbReference>
<feature type="domain" description="RanBD1" evidence="4">
    <location>
        <begin position="177"/>
        <end position="320"/>
    </location>
</feature>
<evidence type="ECO:0000313" key="5">
    <source>
        <dbReference type="EMBL" id="KAI8576063.1"/>
    </source>
</evidence>
<organism evidence="5 6">
    <name type="scientific">Umbelopsis ramanniana AG</name>
    <dbReference type="NCBI Taxonomy" id="1314678"/>
    <lineage>
        <taxon>Eukaryota</taxon>
        <taxon>Fungi</taxon>
        <taxon>Fungi incertae sedis</taxon>
        <taxon>Mucoromycota</taxon>
        <taxon>Mucoromycotina</taxon>
        <taxon>Umbelopsidomycetes</taxon>
        <taxon>Umbelopsidales</taxon>
        <taxon>Umbelopsidaceae</taxon>
        <taxon>Umbelopsis</taxon>
    </lineage>
</organism>
<dbReference type="RefSeq" id="XP_051441067.1">
    <property type="nucleotide sequence ID" value="XM_051591893.1"/>
</dbReference>
<sequence>MRVVRKVNHQVQRRVAYSLNLLESPAKPMGMNGMTLPKNQHQSHHRFGTKGWGAAHQTAPVPGGSPFGSTGKTSFSGFGSSTFGASNSVSSSQVSSSSTTPSFSSFASSTASPFALLAAKGSSSNALSSLPQRSNSVEKDQTKAAKSDDESDGDESGDDNDESESTGDRGISPQTFGSEQKVKVPGLKPSEITTGEEDEYTVHTVKAKLLVMDGTSDSWKERGTGTLRINTKKTHGNSATRLVMRADSVFRVILNVPLFVGMKVWIMQEKFVRFAAFESVESVEVGDKKDDAAASGSTKLVNYALKVGSTSSAQDLYDMIIAHLPRSE</sequence>
<dbReference type="InterPro" id="IPR011993">
    <property type="entry name" value="PH-like_dom_sf"/>
</dbReference>
<dbReference type="SMART" id="SM00160">
    <property type="entry name" value="RanBD"/>
    <property type="match status" value="1"/>
</dbReference>
<dbReference type="Proteomes" id="UP001206595">
    <property type="component" value="Unassembled WGS sequence"/>
</dbReference>
<dbReference type="GeneID" id="75917236"/>
<feature type="compositionally biased region" description="Polar residues" evidence="3">
    <location>
        <begin position="125"/>
        <end position="135"/>
    </location>
</feature>
<feature type="compositionally biased region" description="Acidic residues" evidence="3">
    <location>
        <begin position="149"/>
        <end position="165"/>
    </location>
</feature>
<dbReference type="Gene3D" id="2.30.29.30">
    <property type="entry name" value="Pleckstrin-homology domain (PH domain)/Phosphotyrosine-binding domain (PTB)"/>
    <property type="match status" value="1"/>
</dbReference>
<reference evidence="5" key="1">
    <citation type="submission" date="2021-06" db="EMBL/GenBank/DDBJ databases">
        <authorList>
            <consortium name="DOE Joint Genome Institute"/>
            <person name="Mondo S.J."/>
            <person name="Amses K.R."/>
            <person name="Simmons D.R."/>
            <person name="Longcore J.E."/>
            <person name="Seto K."/>
            <person name="Alves G.H."/>
            <person name="Bonds A.E."/>
            <person name="Quandt C.A."/>
            <person name="Davis W.J."/>
            <person name="Chang Y."/>
            <person name="Letcher P.M."/>
            <person name="Powell M.J."/>
            <person name="Kuo A."/>
            <person name="Labutti K."/>
            <person name="Pangilinan J."/>
            <person name="Andreopoulos W."/>
            <person name="Tritt A."/>
            <person name="Riley R."/>
            <person name="Hundley H."/>
            <person name="Johnson J."/>
            <person name="Lipzen A."/>
            <person name="Barry K."/>
            <person name="Berbee M.L."/>
            <person name="Buchler N.E."/>
            <person name="Grigoriev I.V."/>
            <person name="Spatafora J.W."/>
            <person name="Stajich J.E."/>
            <person name="James T.Y."/>
        </authorList>
    </citation>
    <scope>NUCLEOTIDE SEQUENCE</scope>
    <source>
        <strain evidence="5">AG</strain>
    </source>
</reference>
<dbReference type="Pfam" id="PF00638">
    <property type="entry name" value="Ran_BP1"/>
    <property type="match status" value="1"/>
</dbReference>
<evidence type="ECO:0000256" key="3">
    <source>
        <dbReference type="SAM" id="MobiDB-lite"/>
    </source>
</evidence>
<evidence type="ECO:0000313" key="6">
    <source>
        <dbReference type="Proteomes" id="UP001206595"/>
    </source>
</evidence>
<accession>A0AAD5HBD1</accession>
<keyword evidence="6" id="KW-1185">Reference proteome</keyword>
<feature type="region of interest" description="Disordered" evidence="3">
    <location>
        <begin position="125"/>
        <end position="194"/>
    </location>
</feature>
<dbReference type="InterPro" id="IPR045255">
    <property type="entry name" value="RanBP1-like"/>
</dbReference>
<feature type="region of interest" description="Disordered" evidence="3">
    <location>
        <begin position="86"/>
        <end position="105"/>
    </location>
</feature>